<organism evidence="4">
    <name type="scientific">Rhodococcus hoagii (strain 103S)</name>
    <name type="common">Rhodococcus equi</name>
    <dbReference type="NCBI Taxonomy" id="685727"/>
    <lineage>
        <taxon>Bacteria</taxon>
        <taxon>Bacillati</taxon>
        <taxon>Actinomycetota</taxon>
        <taxon>Actinomycetes</taxon>
        <taxon>Mycobacteriales</taxon>
        <taxon>Nocardiaceae</taxon>
        <taxon>Prescottella</taxon>
    </lineage>
</organism>
<feature type="compositionally biased region" description="Basic and acidic residues" evidence="1">
    <location>
        <begin position="347"/>
        <end position="366"/>
    </location>
</feature>
<dbReference type="KEGG" id="req:REQ_15680"/>
<accession>A0A3S5Y533</accession>
<feature type="domain" description="TY-Chap N-terminal" evidence="3">
    <location>
        <begin position="19"/>
        <end position="156"/>
    </location>
</feature>
<evidence type="ECO:0000313" key="5">
    <source>
        <dbReference type="Proteomes" id="UP000006892"/>
    </source>
</evidence>
<sequence>MSEFSNRSAGNDFDRALDDAWGSFRSRLADRIATASVDDQLVLETSSETDDADGRLPFVQCRVTAAPGDPLVRCEIPTDLQLPPRRRLSGTDRARLLDQGWIQPDPVEPPLQFEDFDIGDEPALLVEKASRWADQLAAMIVAVFRDTWDVPHPSFLTLHHLGADAEPVPGETPDPTPRPAPLDRYLAIRPRDTDHLREVIARTVADILGHEPERDQDGDIVLRFGAALALVIANEAAPEIQLWAPLVRDISGRTRAAELVTDLNRRWPYLRFALYEDRLRVMIDMLADPFVPQHLADMIEHLGDFLNGVDEEFASHFGGVLHFPAAPSQATVGDPPPTPAETPAEAPDPRRDELPDNKTERPRPVEEPIQPSLFDDLDDQ</sequence>
<evidence type="ECO:0000259" key="3">
    <source>
        <dbReference type="Pfam" id="PF22552"/>
    </source>
</evidence>
<dbReference type="InterPro" id="IPR054343">
    <property type="entry name" value="TY-Chap_M"/>
</dbReference>
<reference evidence="4" key="1">
    <citation type="journal article" date="2010" name="PLoS Genet.">
        <title>The genome of a pathogenic rhodococcus: cooptive virulence underpinned by key gene acquisitions.</title>
        <authorList>
            <person name="Letek M."/>
            <person name="Gonzalez P."/>
            <person name="Macarthur I."/>
            <person name="Rodriguez H."/>
            <person name="Freeman T.C."/>
            <person name="Valero-Rello A."/>
            <person name="Blanco M."/>
            <person name="Buckley T."/>
            <person name="Cherevach I."/>
            <person name="Fahey R."/>
            <person name="Hapeshi A."/>
            <person name="Holdstock J."/>
            <person name="Leadon D."/>
            <person name="Navas J."/>
            <person name="Ocampo A."/>
            <person name="Quail M.A."/>
            <person name="Sanders M."/>
            <person name="Scortti M.M."/>
            <person name="Prescott J.F."/>
            <person name="Fogarty U."/>
            <person name="Meijer W.G."/>
            <person name="Parkhill J."/>
            <person name="Bentley S.D."/>
            <person name="Vazquez-Boland J.A."/>
        </authorList>
    </citation>
    <scope>NUCLEOTIDE SEQUENCE [LARGE SCALE GENOMIC DNA]</scope>
    <source>
        <strain evidence="4 5">103S</strain>
    </source>
</reference>
<feature type="region of interest" description="Disordered" evidence="1">
    <location>
        <begin position="325"/>
        <end position="380"/>
    </location>
</feature>
<dbReference type="Pfam" id="PF22551">
    <property type="entry name" value="TY-Chap1"/>
    <property type="match status" value="1"/>
</dbReference>
<gene>
    <name evidence="4" type="ordered locus">REQ_15680</name>
</gene>
<feature type="domain" description="TY-Chap central" evidence="2">
    <location>
        <begin position="194"/>
        <end position="324"/>
    </location>
</feature>
<proteinExistence type="predicted"/>
<dbReference type="EMBL" id="FN563149">
    <property type="protein sequence ID" value="CBH47645.1"/>
    <property type="molecule type" value="Genomic_DNA"/>
</dbReference>
<protein>
    <recommendedName>
        <fullName evidence="6">YbjN domain-containing protein</fullName>
    </recommendedName>
</protein>
<evidence type="ECO:0000256" key="1">
    <source>
        <dbReference type="SAM" id="MobiDB-lite"/>
    </source>
</evidence>
<evidence type="ECO:0008006" key="6">
    <source>
        <dbReference type="Google" id="ProtNLM"/>
    </source>
</evidence>
<dbReference type="InterPro" id="IPR054344">
    <property type="entry name" value="TY-Chap_N"/>
</dbReference>
<dbReference type="Proteomes" id="UP001154400">
    <property type="component" value="Chromosome"/>
</dbReference>
<evidence type="ECO:0000313" key="4">
    <source>
        <dbReference type="EMBL" id="CBH47645.1"/>
    </source>
</evidence>
<dbReference type="AlphaFoldDB" id="A0A3S5Y533"/>
<evidence type="ECO:0000259" key="2">
    <source>
        <dbReference type="Pfam" id="PF22551"/>
    </source>
</evidence>
<name>A0A3S5Y533_RHOH1</name>
<dbReference type="RefSeq" id="WP_013415487.1">
    <property type="nucleotide sequence ID" value="NC_014659.1"/>
</dbReference>
<dbReference type="Pfam" id="PF22552">
    <property type="entry name" value="TY-Chap3"/>
    <property type="match status" value="1"/>
</dbReference>